<evidence type="ECO:0000313" key="2">
    <source>
        <dbReference type="EMBL" id="OAG29105.1"/>
    </source>
</evidence>
<dbReference type="VEuPathDB" id="MicrosporidiaDB:NEDG_01244"/>
<keyword evidence="3" id="KW-1185">Reference proteome</keyword>
<dbReference type="EMBL" id="LTDL01000042">
    <property type="protein sequence ID" value="OAG29105.1"/>
    <property type="molecule type" value="Genomic_DNA"/>
</dbReference>
<dbReference type="GeneID" id="93647594"/>
<dbReference type="Proteomes" id="UP000185944">
    <property type="component" value="Unassembled WGS sequence"/>
</dbReference>
<evidence type="ECO:0000256" key="1">
    <source>
        <dbReference type="SAM" id="MobiDB-lite"/>
    </source>
</evidence>
<accession>A0A177EAZ5</accession>
<sequence length="785" mass="85959">MKILKVPGKGQKKQESLPALQATDAPPPGKPGDALNAGECPPCFRSAKDAAWSRKTALEEQEREKLAVIGQKKSAAEIPPSVLAGGSVCVVCLVRAGETAAAQKAFVEAVWERVGQTVHGYYPEACSKRRVSVVVMEKEHLRESDMEALVRVVELRTRKRRGLCRGAQSVQALFLLDLALPPSFLAVVTWFAPEQVRVFVWKVRLVGASEACAESAFPKSKALDPSSGNVAVLLTRARALRLAEDSQTLSFSAMPFSGVSACLAQAPPSLQVHTLVLEQVGGVRVHALQTLAKTRIRALEVHSCPGFRLRGGLLRTLPQLRHLTVEGAPEDVSIEDDFFLLDAWRLHTFVLPQHAFCGVSPSLICRPSGVRATEYRVGRGGGGHVFCLRIDGPRGRLGIGLGSALWEETALWGGAGLRLPDRPLGAAKELSLEEALAPLQRCFLEYATRLATLEAFFRDACKRAQPIPIPTPTPTPTPQPNLLPSHLSVNIWMSEPRNTPTYRHRAQPRHPTSPKPLCLSRSAYRRILLGVMDIGRAVESLEITFPPQTELPSVLFPIECSIFARLLRFVFRNLSVELQTLYTLHMLTVEISGGTLALKGTRQSAGTPWESILPEQVVFVIDAVYFAQWVSGKLVLPHSPGHKPARSTDVRVAALPRPHPRLFWGLEASATQLPPLCPLCRLPLLPAENQEPFHSIADPHTQTPLAMAGKRSVQCGGYFVVMGCGHFSCWFCADVMYKKRLSMGRERLPPEHVRTVPGLVQSLCADRELSLLCAERASKHKFTAG</sequence>
<protein>
    <submittedName>
        <fullName evidence="2">Uncharacterized protein</fullName>
    </submittedName>
</protein>
<comment type="caution">
    <text evidence="2">The sequence shown here is derived from an EMBL/GenBank/DDBJ whole genome shotgun (WGS) entry which is preliminary data.</text>
</comment>
<gene>
    <name evidence="2" type="ORF">NEDG_01244</name>
</gene>
<reference evidence="2 3" key="1">
    <citation type="submission" date="2016-02" db="EMBL/GenBank/DDBJ databases">
        <title>Discovery of a natural microsporidian pathogen with a broad tissue tropism in Caenorhabditis elegans.</title>
        <authorList>
            <person name="Luallen R.J."/>
            <person name="Reinke A.W."/>
            <person name="Tong L."/>
            <person name="Botts M.R."/>
            <person name="Felix M.-A."/>
            <person name="Troemel E.R."/>
        </authorList>
    </citation>
    <scope>NUCLEOTIDE SEQUENCE [LARGE SCALE GENOMIC DNA]</scope>
    <source>
        <strain evidence="2 3">JUm2807</strain>
    </source>
</reference>
<dbReference type="RefSeq" id="XP_067543850.1">
    <property type="nucleotide sequence ID" value="XM_067688662.1"/>
</dbReference>
<proteinExistence type="predicted"/>
<dbReference type="AlphaFoldDB" id="A0A177EAZ5"/>
<name>A0A177EAZ5_9MICR</name>
<evidence type="ECO:0000313" key="3">
    <source>
        <dbReference type="Proteomes" id="UP000185944"/>
    </source>
</evidence>
<feature type="region of interest" description="Disordered" evidence="1">
    <location>
        <begin position="1"/>
        <end position="38"/>
    </location>
</feature>
<organism evidence="2 3">
    <name type="scientific">Nematocida displodere</name>
    <dbReference type="NCBI Taxonomy" id="1805483"/>
    <lineage>
        <taxon>Eukaryota</taxon>
        <taxon>Fungi</taxon>
        <taxon>Fungi incertae sedis</taxon>
        <taxon>Microsporidia</taxon>
        <taxon>Nematocida</taxon>
    </lineage>
</organism>